<dbReference type="Proteomes" id="UP001519654">
    <property type="component" value="Unassembled WGS sequence"/>
</dbReference>
<evidence type="ECO:0000313" key="2">
    <source>
        <dbReference type="Proteomes" id="UP001519654"/>
    </source>
</evidence>
<accession>A0ABS5Z3A7</accession>
<sequence>METLEEMNRRLRRIFRGEEGFGDGPSAEQARRYRLTELLPLVVEAAKINSTELPRERIDLLVSLSGFSPETTIIAFRLLQPARLMIIGSDATWASLDTIQSALGLSLSQFWAHPVEPTDPMKIYQLIKEAVRTASTGAAERPNVLIDITGGKKVMSASATLAAAQLDLPMCYIDSTFDAELRQSVPGTERLVIIPNPTKMFADRELDAALVAFKHGAFTAAKERFAEVAESAYEPARARFLRDLASVYEAWCDLNFAEIGNRVRILKSRLTDPGHQLSVDALRRLRVQLEFLDALTATTDSSLLLSFHLLGQHYLRLGRNDFGALLCYRTVESCFAQRLAGIAPGFRTGSPDYALLTDDVNDLEARYREVSTEVHGTPPAGLPALIALMDSALLLRALDDPLLRQLDLSSGRGLQRLKNIILVRNHSVLAHGTETIDPKLGKQLGDLALRSLRAFWRLRFDGEDVRDRIVDLTFLVDV</sequence>
<proteinExistence type="predicted"/>
<comment type="caution">
    <text evidence="1">The sequence shown here is derived from an EMBL/GenBank/DDBJ whole genome shotgun (WGS) entry which is preliminary data.</text>
</comment>
<evidence type="ECO:0008006" key="3">
    <source>
        <dbReference type="Google" id="ProtNLM"/>
    </source>
</evidence>
<protein>
    <recommendedName>
        <fullName evidence="3">CRISPR-associated protein</fullName>
    </recommendedName>
</protein>
<dbReference type="RefSeq" id="WP_215795402.1">
    <property type="nucleotide sequence ID" value="NZ_JAHKKG010000018.1"/>
</dbReference>
<organism evidence="1 2">
    <name type="scientific">Paractinoplanes bogorensis</name>
    <dbReference type="NCBI Taxonomy" id="1610840"/>
    <lineage>
        <taxon>Bacteria</taxon>
        <taxon>Bacillati</taxon>
        <taxon>Actinomycetota</taxon>
        <taxon>Actinomycetes</taxon>
        <taxon>Micromonosporales</taxon>
        <taxon>Micromonosporaceae</taxon>
        <taxon>Paractinoplanes</taxon>
    </lineage>
</organism>
<name>A0ABS5Z3A7_9ACTN</name>
<evidence type="ECO:0000313" key="1">
    <source>
        <dbReference type="EMBL" id="MBU2670177.1"/>
    </source>
</evidence>
<reference evidence="1 2" key="1">
    <citation type="submission" date="2021-06" db="EMBL/GenBank/DDBJ databases">
        <title>Actinoplanes lichenicola sp. nov., and Actinoplanes ovalisporus sp. nov., isolated from lichen in Thailand.</title>
        <authorList>
            <person name="Saeng-In P."/>
            <person name="Kanchanasin P."/>
            <person name="Yuki M."/>
            <person name="Kudo T."/>
            <person name="Ohkuma M."/>
            <person name="Phongsopitanun W."/>
            <person name="Tanasupawat S."/>
        </authorList>
    </citation>
    <scope>NUCLEOTIDE SEQUENCE [LARGE SCALE GENOMIC DNA]</scope>
    <source>
        <strain evidence="1 2">NBRC 110975</strain>
    </source>
</reference>
<gene>
    <name evidence="1" type="ORF">KOI35_42425</name>
</gene>
<dbReference type="Pfam" id="PF09670">
    <property type="entry name" value="Cas_Cas02710"/>
    <property type="match status" value="1"/>
</dbReference>
<dbReference type="EMBL" id="JAHKKG010000018">
    <property type="protein sequence ID" value="MBU2670177.1"/>
    <property type="molecule type" value="Genomic_DNA"/>
</dbReference>
<dbReference type="Gene3D" id="3.40.50.10770">
    <property type="entry name" value="Hypothetical protein VC1899 like domain (Restriction endonuclease-like)"/>
    <property type="match status" value="1"/>
</dbReference>
<keyword evidence="2" id="KW-1185">Reference proteome</keyword>